<keyword evidence="2" id="KW-1185">Reference proteome</keyword>
<sequence>MGVRGVEEPNVRREAYVVRVRHIDLLRPDHAYFFGFAQTDGNHYAGRGQKGRLSIELSDRDDAVLHSFCSLFDVHSRVSYRERTTNFGVHRSATWTVCNLGFRRELAELGLPAGRKSETVAPPLSAFSTRDYLRGLVDGDGSVGFTGTGRPFLAFTTASRALADYFCAQALSVAGAYRSVNANARDGMYNPMVSGEPAAVLAGWLYGDVGLALERKREAATRVARWTRPTGMRARPHAGARRWTAEEDADVFNGSVREAASRLGRSERSISIRRFRLRGSAGSQHPNATSRS</sequence>
<name>A0ABP6PE45_9ACTN</name>
<protein>
    <recommendedName>
        <fullName evidence="3">Homing endonuclease LAGLIDADG domain-containing protein</fullName>
    </recommendedName>
</protein>
<evidence type="ECO:0000313" key="2">
    <source>
        <dbReference type="Proteomes" id="UP001499924"/>
    </source>
</evidence>
<dbReference type="EMBL" id="BAAAVV010000007">
    <property type="protein sequence ID" value="GAA3176016.1"/>
    <property type="molecule type" value="Genomic_DNA"/>
</dbReference>
<dbReference type="InterPro" id="IPR027434">
    <property type="entry name" value="Homing_endonucl"/>
</dbReference>
<comment type="caution">
    <text evidence="1">The sequence shown here is derived from an EMBL/GenBank/DDBJ whole genome shotgun (WGS) entry which is preliminary data.</text>
</comment>
<dbReference type="Gene3D" id="3.10.28.10">
    <property type="entry name" value="Homing endonucleases"/>
    <property type="match status" value="1"/>
</dbReference>
<accession>A0ABP6PE45</accession>
<gene>
    <name evidence="1" type="ORF">GCM10010531_32100</name>
</gene>
<proteinExistence type="predicted"/>
<evidence type="ECO:0008006" key="3">
    <source>
        <dbReference type="Google" id="ProtNLM"/>
    </source>
</evidence>
<dbReference type="Proteomes" id="UP001499924">
    <property type="component" value="Unassembled WGS sequence"/>
</dbReference>
<organism evidence="1 2">
    <name type="scientific">Blastococcus jejuensis</name>
    <dbReference type="NCBI Taxonomy" id="351224"/>
    <lineage>
        <taxon>Bacteria</taxon>
        <taxon>Bacillati</taxon>
        <taxon>Actinomycetota</taxon>
        <taxon>Actinomycetes</taxon>
        <taxon>Geodermatophilales</taxon>
        <taxon>Geodermatophilaceae</taxon>
        <taxon>Blastococcus</taxon>
    </lineage>
</organism>
<dbReference type="SUPFAM" id="SSF55608">
    <property type="entry name" value="Homing endonucleases"/>
    <property type="match status" value="1"/>
</dbReference>
<evidence type="ECO:0000313" key="1">
    <source>
        <dbReference type="EMBL" id="GAA3176016.1"/>
    </source>
</evidence>
<reference evidence="2" key="1">
    <citation type="journal article" date="2019" name="Int. J. Syst. Evol. Microbiol.">
        <title>The Global Catalogue of Microorganisms (GCM) 10K type strain sequencing project: providing services to taxonomists for standard genome sequencing and annotation.</title>
        <authorList>
            <consortium name="The Broad Institute Genomics Platform"/>
            <consortium name="The Broad Institute Genome Sequencing Center for Infectious Disease"/>
            <person name="Wu L."/>
            <person name="Ma J."/>
        </authorList>
    </citation>
    <scope>NUCLEOTIDE SEQUENCE [LARGE SCALE GENOMIC DNA]</scope>
    <source>
        <strain evidence="2">JCM 15614</strain>
    </source>
</reference>